<feature type="domain" description="Phage MuF C-terminal" evidence="1">
    <location>
        <begin position="64"/>
        <end position="154"/>
    </location>
</feature>
<dbReference type="AlphaFoldDB" id="A0A3M5B6Q9"/>
<gene>
    <name evidence="3" type="ORF">ALP51_03154</name>
    <name evidence="2" type="ORF">ALP70_02907</name>
</gene>
<comment type="caution">
    <text evidence="2">The sequence shown here is derived from an EMBL/GenBank/DDBJ whole genome shotgun (WGS) entry which is preliminary data.</text>
</comment>
<dbReference type="EMBL" id="RBSL01000415">
    <property type="protein sequence ID" value="RMS21051.1"/>
    <property type="molecule type" value="Genomic_DNA"/>
</dbReference>
<sequence>MRAEELTLELVEWVRDAGMAGEIPKERLRGYVSIGRFSPEMLAILQCNDLELRTTIAVLEKMLFDHAISPKHLYGLNGLICQPEKVFKSKTRPETSVVVMTIETLRELPIVVPIELNKTMAVGKAPVHWVSSAYAKDEPEALIRWEKEGLLLWKHR</sequence>
<dbReference type="RefSeq" id="WP_024668593.1">
    <property type="nucleotide sequence ID" value="NZ_RBTE01000429.1"/>
</dbReference>
<evidence type="ECO:0000313" key="4">
    <source>
        <dbReference type="Proteomes" id="UP000269801"/>
    </source>
</evidence>
<dbReference type="Proteomes" id="UP000269801">
    <property type="component" value="Unassembled WGS sequence"/>
</dbReference>
<evidence type="ECO:0000259" key="1">
    <source>
        <dbReference type="Pfam" id="PF18819"/>
    </source>
</evidence>
<evidence type="ECO:0000313" key="2">
    <source>
        <dbReference type="EMBL" id="RMS21051.1"/>
    </source>
</evidence>
<evidence type="ECO:0000313" key="3">
    <source>
        <dbReference type="EMBL" id="RMT22644.1"/>
    </source>
</evidence>
<dbReference type="EMBL" id="RBTE01000429">
    <property type="protein sequence ID" value="RMT22644.1"/>
    <property type="molecule type" value="Genomic_DNA"/>
</dbReference>
<accession>A0A3M5B6Q9</accession>
<evidence type="ECO:0000313" key="5">
    <source>
        <dbReference type="Proteomes" id="UP000278180"/>
    </source>
</evidence>
<dbReference type="Pfam" id="PF18819">
    <property type="entry name" value="MuF_C"/>
    <property type="match status" value="1"/>
</dbReference>
<protein>
    <recommendedName>
        <fullName evidence="1">Phage MuF C-terminal domain-containing protein</fullName>
    </recommendedName>
</protein>
<dbReference type="Proteomes" id="UP000278180">
    <property type="component" value="Unassembled WGS sequence"/>
</dbReference>
<organism evidence="2 4">
    <name type="scientific">Pseudomonas savastanoi</name>
    <name type="common">Pseudomonas syringae pv. savastanoi</name>
    <dbReference type="NCBI Taxonomy" id="29438"/>
    <lineage>
        <taxon>Bacteria</taxon>
        <taxon>Pseudomonadati</taxon>
        <taxon>Pseudomonadota</taxon>
        <taxon>Gammaproteobacteria</taxon>
        <taxon>Pseudomonadales</taxon>
        <taxon>Pseudomonadaceae</taxon>
        <taxon>Pseudomonas</taxon>
    </lineage>
</organism>
<reference evidence="4 5" key="1">
    <citation type="submission" date="2018-08" db="EMBL/GenBank/DDBJ databases">
        <title>Recombination of ecologically and evolutionarily significant loci maintains genetic cohesion in the Pseudomonas syringae species complex.</title>
        <authorList>
            <person name="Dillon M."/>
            <person name="Thakur S."/>
            <person name="Almeida R.N.D."/>
            <person name="Weir B.S."/>
            <person name="Guttman D.S."/>
        </authorList>
    </citation>
    <scope>NUCLEOTIDE SEQUENCE [LARGE SCALE GENOMIC DNA]</scope>
    <source>
        <strain evidence="3 5">ICMP 13684</strain>
        <strain evidence="2 4">ICMP 13685</strain>
    </source>
</reference>
<proteinExistence type="predicted"/>
<name>A0A3M5B6Q9_PSESS</name>
<dbReference type="InterPro" id="IPR041131">
    <property type="entry name" value="MuF_C"/>
</dbReference>